<comment type="function">
    <text evidence="8">Catalyzes the condensation of pantoate with beta-alanine in an ATP-dependent reaction via a pantoyl-adenylate intermediate.</text>
</comment>
<keyword evidence="5 8" id="KW-0547">Nucleotide-binding</keyword>
<dbReference type="SUPFAM" id="SSF52374">
    <property type="entry name" value="Nucleotidylyl transferase"/>
    <property type="match status" value="1"/>
</dbReference>
<keyword evidence="4 8" id="KW-0566">Pantothenate biosynthesis</keyword>
<dbReference type="InterPro" id="IPR003721">
    <property type="entry name" value="Pantoate_ligase"/>
</dbReference>
<organism evidence="9 10">
    <name type="scientific">Methylomarinum roseum</name>
    <dbReference type="NCBI Taxonomy" id="3067653"/>
    <lineage>
        <taxon>Bacteria</taxon>
        <taxon>Pseudomonadati</taxon>
        <taxon>Pseudomonadota</taxon>
        <taxon>Gammaproteobacteria</taxon>
        <taxon>Methylococcales</taxon>
        <taxon>Methylococcaceae</taxon>
        <taxon>Methylomarinum</taxon>
    </lineage>
</organism>
<comment type="pathway">
    <text evidence="1 8">Cofactor biosynthesis; (R)-pantothenate biosynthesis; (R)-pantothenate from (R)-pantoate and beta-alanine: step 1/1.</text>
</comment>
<feature type="binding site" evidence="8">
    <location>
        <position position="153"/>
    </location>
    <ligand>
        <name>(R)-pantoate</name>
        <dbReference type="ChEBI" id="CHEBI:15980"/>
    </ligand>
</feature>
<dbReference type="EMBL" id="CP157743">
    <property type="protein sequence ID" value="XBS21828.1"/>
    <property type="molecule type" value="Genomic_DNA"/>
</dbReference>
<comment type="similarity">
    <text evidence="2 8">Belongs to the pantothenate synthetase family.</text>
</comment>
<dbReference type="GO" id="GO:0015940">
    <property type="term" value="P:pantothenate biosynthetic process"/>
    <property type="evidence" value="ECO:0007669"/>
    <property type="project" value="UniProtKB-UniRule"/>
</dbReference>
<evidence type="ECO:0000256" key="1">
    <source>
        <dbReference type="ARBA" id="ARBA00004990"/>
    </source>
</evidence>
<evidence type="ECO:0000256" key="8">
    <source>
        <dbReference type="HAMAP-Rule" id="MF_00158"/>
    </source>
</evidence>
<dbReference type="GO" id="GO:0004592">
    <property type="term" value="F:pantoate-beta-alanine ligase activity"/>
    <property type="evidence" value="ECO:0007669"/>
    <property type="project" value="UniProtKB-UniRule"/>
</dbReference>
<dbReference type="Proteomes" id="UP001225378">
    <property type="component" value="Chromosome"/>
</dbReference>
<evidence type="ECO:0000256" key="3">
    <source>
        <dbReference type="ARBA" id="ARBA00022598"/>
    </source>
</evidence>
<dbReference type="Gene3D" id="3.30.1300.10">
    <property type="entry name" value="Pantoate-beta-alanine ligase, C-terminal domain"/>
    <property type="match status" value="1"/>
</dbReference>
<feature type="binding site" evidence="8">
    <location>
        <position position="61"/>
    </location>
    <ligand>
        <name>(R)-pantoate</name>
        <dbReference type="ChEBI" id="CHEBI:15980"/>
    </ligand>
</feature>
<dbReference type="NCBIfam" id="TIGR00018">
    <property type="entry name" value="panC"/>
    <property type="match status" value="1"/>
</dbReference>
<comment type="subcellular location">
    <subcellularLocation>
        <location evidence="8">Cytoplasm</location>
    </subcellularLocation>
</comment>
<keyword evidence="8" id="KW-0963">Cytoplasm</keyword>
<evidence type="ECO:0000313" key="9">
    <source>
        <dbReference type="EMBL" id="XBS21828.1"/>
    </source>
</evidence>
<name>A0AAU7NXZ4_9GAMM</name>
<dbReference type="FunFam" id="3.30.1300.10:FF:000001">
    <property type="entry name" value="Pantothenate synthetase"/>
    <property type="match status" value="1"/>
</dbReference>
<dbReference type="PANTHER" id="PTHR21299:SF1">
    <property type="entry name" value="PANTOATE--BETA-ALANINE LIGASE"/>
    <property type="match status" value="1"/>
</dbReference>
<dbReference type="KEGG" id="mech:Q9L42_006810"/>
<dbReference type="InterPro" id="IPR014729">
    <property type="entry name" value="Rossmann-like_a/b/a_fold"/>
</dbReference>
<dbReference type="NCBIfam" id="TIGR00125">
    <property type="entry name" value="cyt_tran_rel"/>
    <property type="match status" value="1"/>
</dbReference>
<dbReference type="Pfam" id="PF02569">
    <property type="entry name" value="Pantoate_ligase"/>
    <property type="match status" value="1"/>
</dbReference>
<feature type="binding site" evidence="8">
    <location>
        <position position="61"/>
    </location>
    <ligand>
        <name>beta-alanine</name>
        <dbReference type="ChEBI" id="CHEBI:57966"/>
    </ligand>
</feature>
<evidence type="ECO:0000256" key="5">
    <source>
        <dbReference type="ARBA" id="ARBA00022741"/>
    </source>
</evidence>
<dbReference type="PANTHER" id="PTHR21299">
    <property type="entry name" value="CYTIDYLATE KINASE/PANTOATE-BETA-ALANINE LIGASE"/>
    <property type="match status" value="1"/>
</dbReference>
<dbReference type="AlphaFoldDB" id="A0AAU7NXZ4"/>
<comment type="catalytic activity">
    <reaction evidence="7 8">
        <text>(R)-pantoate + beta-alanine + ATP = (R)-pantothenate + AMP + diphosphate + H(+)</text>
        <dbReference type="Rhea" id="RHEA:10912"/>
        <dbReference type="ChEBI" id="CHEBI:15378"/>
        <dbReference type="ChEBI" id="CHEBI:15980"/>
        <dbReference type="ChEBI" id="CHEBI:29032"/>
        <dbReference type="ChEBI" id="CHEBI:30616"/>
        <dbReference type="ChEBI" id="CHEBI:33019"/>
        <dbReference type="ChEBI" id="CHEBI:57966"/>
        <dbReference type="ChEBI" id="CHEBI:456215"/>
        <dbReference type="EC" id="6.3.2.1"/>
    </reaction>
</comment>
<dbReference type="GO" id="GO:0005829">
    <property type="term" value="C:cytosol"/>
    <property type="evidence" value="ECO:0007669"/>
    <property type="project" value="TreeGrafter"/>
</dbReference>
<keyword evidence="6 8" id="KW-0067">ATP-binding</keyword>
<dbReference type="EC" id="6.3.2.1" evidence="8"/>
<feature type="active site" description="Proton donor" evidence="8">
    <location>
        <position position="37"/>
    </location>
</feature>
<dbReference type="InterPro" id="IPR004821">
    <property type="entry name" value="Cyt_trans-like"/>
</dbReference>
<evidence type="ECO:0000256" key="2">
    <source>
        <dbReference type="ARBA" id="ARBA00009256"/>
    </source>
</evidence>
<accession>A0AAU7NXZ4</accession>
<feature type="binding site" evidence="8">
    <location>
        <begin position="184"/>
        <end position="187"/>
    </location>
    <ligand>
        <name>ATP</name>
        <dbReference type="ChEBI" id="CHEBI:30616"/>
    </ligand>
</feature>
<dbReference type="InterPro" id="IPR042176">
    <property type="entry name" value="Pantoate_ligase_C"/>
</dbReference>
<sequence>MHTVTRIAELRATLKQWRRQGLAVALVPTMGNLHAGHIALVNAARQRADKVVVSIFVNPTQFGAGEDYAAYPRTEQQDSDKLNRAQADLLFLPAVAEIYPEDAQVSVTVGGLADDYCGGSRPGHFNGVATVVCKLFNMVQPDLAFFGEKDFQQLAIIRRMVVDLNFPVQICAVPIVREPDGLAMSSRNGYLTAEERAIAPKLYQSLCRVRDAILAGQTDFHALTEQQMECLRVAGFLPDYLAVSRIEDLRQASEDDRNLVILAAAKLGRTRLIDNLCFSR</sequence>
<evidence type="ECO:0000256" key="6">
    <source>
        <dbReference type="ARBA" id="ARBA00022840"/>
    </source>
</evidence>
<comment type="subunit">
    <text evidence="8">Homodimer.</text>
</comment>
<evidence type="ECO:0000313" key="10">
    <source>
        <dbReference type="Proteomes" id="UP001225378"/>
    </source>
</evidence>
<dbReference type="GO" id="GO:0005524">
    <property type="term" value="F:ATP binding"/>
    <property type="evidence" value="ECO:0007669"/>
    <property type="project" value="UniProtKB-KW"/>
</dbReference>
<evidence type="ECO:0000256" key="7">
    <source>
        <dbReference type="ARBA" id="ARBA00048258"/>
    </source>
</evidence>
<dbReference type="HAMAP" id="MF_00158">
    <property type="entry name" value="PanC"/>
    <property type="match status" value="1"/>
</dbReference>
<proteinExistence type="inferred from homology"/>
<comment type="miscellaneous">
    <text evidence="8">The reaction proceeds by a bi uni uni bi ping pong mechanism.</text>
</comment>
<dbReference type="FunFam" id="3.40.50.620:FF:000013">
    <property type="entry name" value="Pantothenate synthetase"/>
    <property type="match status" value="1"/>
</dbReference>
<keyword evidence="10" id="KW-1185">Reference proteome</keyword>
<dbReference type="CDD" id="cd00560">
    <property type="entry name" value="PanC"/>
    <property type="match status" value="1"/>
</dbReference>
<evidence type="ECO:0000256" key="4">
    <source>
        <dbReference type="ARBA" id="ARBA00022655"/>
    </source>
</evidence>
<dbReference type="RefSeq" id="WP_305909185.1">
    <property type="nucleotide sequence ID" value="NZ_CP157743.1"/>
</dbReference>
<feature type="binding site" evidence="8">
    <location>
        <begin position="30"/>
        <end position="37"/>
    </location>
    <ligand>
        <name>ATP</name>
        <dbReference type="ChEBI" id="CHEBI:30616"/>
    </ligand>
</feature>
<feature type="binding site" evidence="8">
    <location>
        <begin position="147"/>
        <end position="150"/>
    </location>
    <ligand>
        <name>ATP</name>
        <dbReference type="ChEBI" id="CHEBI:30616"/>
    </ligand>
</feature>
<feature type="binding site" evidence="8">
    <location>
        <position position="176"/>
    </location>
    <ligand>
        <name>ATP</name>
        <dbReference type="ChEBI" id="CHEBI:30616"/>
    </ligand>
</feature>
<protein>
    <recommendedName>
        <fullName evidence="8">Pantothenate synthetase</fullName>
        <shortName evidence="8">PS</shortName>
        <ecNumber evidence="8">6.3.2.1</ecNumber>
    </recommendedName>
    <alternativeName>
        <fullName evidence="8">Pantoate--beta-alanine ligase</fullName>
    </alternativeName>
    <alternativeName>
        <fullName evidence="8">Pantoate-activating enzyme</fullName>
    </alternativeName>
</protein>
<dbReference type="Gene3D" id="3.40.50.620">
    <property type="entry name" value="HUPs"/>
    <property type="match status" value="1"/>
</dbReference>
<keyword evidence="3 8" id="KW-0436">Ligase</keyword>
<gene>
    <name evidence="8 9" type="primary">panC</name>
    <name evidence="9" type="ORF">Q9L42_006810</name>
</gene>
<reference evidence="9 10" key="1">
    <citation type="journal article" date="2024" name="Microbiology">
        <title>Methylomarinum rosea sp. nov., a novel halophilic methanotrophic bacterium from the hypersaline Lake Elton.</title>
        <authorList>
            <person name="Suleimanov R.Z."/>
            <person name="Oshkin I.Y."/>
            <person name="Danilova O.V."/>
            <person name="Suzina N.E."/>
            <person name="Dedysh S.N."/>
        </authorList>
    </citation>
    <scope>NUCLEOTIDE SEQUENCE [LARGE SCALE GENOMIC DNA]</scope>
    <source>
        <strain evidence="9 10">Ch1-1</strain>
    </source>
</reference>